<proteinExistence type="predicted"/>
<organism evidence="1 2">
    <name type="scientific">Mycolicibacterium neoaurum</name>
    <name type="common">Mycobacterium neoaurum</name>
    <dbReference type="NCBI Taxonomy" id="1795"/>
    <lineage>
        <taxon>Bacteria</taxon>
        <taxon>Bacillati</taxon>
        <taxon>Actinomycetota</taxon>
        <taxon>Actinomycetes</taxon>
        <taxon>Mycobacteriales</taxon>
        <taxon>Mycobacteriaceae</taxon>
        <taxon>Mycolicibacterium</taxon>
    </lineage>
</organism>
<reference evidence="1" key="1">
    <citation type="submission" date="2014-05" db="EMBL/GenBank/DDBJ databases">
        <authorList>
            <person name="Urmite Genomes"/>
        </authorList>
    </citation>
    <scope>NUCLEOTIDE SEQUENCE</scope>
    <source>
        <strain evidence="1">DSM 44074</strain>
    </source>
</reference>
<protein>
    <submittedName>
        <fullName evidence="1">RNA-binding protein containing a PIN domain protein</fullName>
    </submittedName>
</protein>
<evidence type="ECO:0000313" key="1">
    <source>
        <dbReference type="EMBL" id="CDQ44492.1"/>
    </source>
</evidence>
<gene>
    <name evidence="1" type="ORF">BN1047_02372</name>
</gene>
<name>A0AAV2WKS1_MYCNE</name>
<dbReference type="EMBL" id="LK021338">
    <property type="protein sequence ID" value="CDQ44492.1"/>
    <property type="molecule type" value="Genomic_DNA"/>
</dbReference>
<reference evidence="1" key="2">
    <citation type="submission" date="2015-09" db="EMBL/GenBank/DDBJ databases">
        <title>Draft genome sequence of Mycobacterium neoaurum DSM 44074.</title>
        <authorList>
            <person name="Croce O."/>
            <person name="Robert C."/>
            <person name="Raoult D."/>
            <person name="Drancourt M."/>
        </authorList>
    </citation>
    <scope>NUCLEOTIDE SEQUENCE</scope>
    <source>
        <strain evidence="1">DSM 44074</strain>
    </source>
</reference>
<accession>A0AAV2WKS1</accession>
<dbReference type="Pfam" id="PF02639">
    <property type="entry name" value="DUF188"/>
    <property type="match status" value="1"/>
</dbReference>
<sequence>MNVVGARPDGWWRDRQGALTALVGRLEVFAERERAEVTVVFERPLPIGSSVINVASAPAAAANSADDEIIRLLGADDNPHDFVVVTSDASLAARVRAAGAQTLAAGRFRADLDRLDRHGAP</sequence>
<dbReference type="InterPro" id="IPR003791">
    <property type="entry name" value="UPF0178"/>
</dbReference>
<dbReference type="AlphaFoldDB" id="A0AAV2WKS1"/>
<evidence type="ECO:0000313" key="2">
    <source>
        <dbReference type="Proteomes" id="UP000028864"/>
    </source>
</evidence>
<dbReference type="Proteomes" id="UP000028864">
    <property type="component" value="Unassembled WGS sequence"/>
</dbReference>